<comment type="pathway">
    <text evidence="2">Protein modification; protein ubiquitination.</text>
</comment>
<dbReference type="SMART" id="SM00184">
    <property type="entry name" value="RING"/>
    <property type="match status" value="2"/>
</dbReference>
<dbReference type="InterPro" id="IPR031127">
    <property type="entry name" value="E3_UB_ligase_RBR"/>
</dbReference>
<dbReference type="SUPFAM" id="SSF54495">
    <property type="entry name" value="UBC-like"/>
    <property type="match status" value="1"/>
</dbReference>
<dbReference type="PROSITE" id="PS00518">
    <property type="entry name" value="ZF_RING_1"/>
    <property type="match status" value="1"/>
</dbReference>
<dbReference type="CDD" id="cd23820">
    <property type="entry name" value="RWD_RNF14"/>
    <property type="match status" value="1"/>
</dbReference>
<feature type="domain" description="RWD" evidence="14">
    <location>
        <begin position="16"/>
        <end position="168"/>
    </location>
</feature>
<keyword evidence="7 11" id="KW-0863">Zinc-finger</keyword>
<dbReference type="InterPro" id="IPR002867">
    <property type="entry name" value="IBR_dom"/>
</dbReference>
<dbReference type="InterPro" id="IPR017907">
    <property type="entry name" value="Znf_RING_CS"/>
</dbReference>
<dbReference type="Proteomes" id="UP001583186">
    <property type="component" value="Unassembled WGS sequence"/>
</dbReference>
<dbReference type="InterPro" id="IPR044066">
    <property type="entry name" value="TRIAD_supradom"/>
</dbReference>
<evidence type="ECO:0000256" key="5">
    <source>
        <dbReference type="ARBA" id="ARBA00022723"/>
    </source>
</evidence>
<gene>
    <name evidence="16" type="ORF">Sste5346_008909</name>
</gene>
<evidence type="ECO:0000256" key="7">
    <source>
        <dbReference type="ARBA" id="ARBA00022771"/>
    </source>
</evidence>
<dbReference type="PANTHER" id="PTHR11685">
    <property type="entry name" value="RBR FAMILY RING FINGER AND IBR DOMAIN-CONTAINING"/>
    <property type="match status" value="1"/>
</dbReference>
<dbReference type="Gene3D" id="1.20.120.1750">
    <property type="match status" value="1"/>
</dbReference>
<accession>A0ABR3YNI4</accession>
<keyword evidence="6" id="KW-0677">Repeat</keyword>
<feature type="region of interest" description="Disordered" evidence="12">
    <location>
        <begin position="640"/>
        <end position="697"/>
    </location>
</feature>
<feature type="domain" description="RING-type" evidence="15">
    <location>
        <begin position="204"/>
        <end position="486"/>
    </location>
</feature>
<dbReference type="SMART" id="SM00591">
    <property type="entry name" value="RWD"/>
    <property type="match status" value="1"/>
</dbReference>
<comment type="similarity">
    <text evidence="10">Belongs to the RBR family. RNF14 subfamily.</text>
</comment>
<evidence type="ECO:0000256" key="3">
    <source>
        <dbReference type="ARBA" id="ARBA00012251"/>
    </source>
</evidence>
<dbReference type="Pfam" id="PF22605">
    <property type="entry name" value="IBR_2"/>
    <property type="match status" value="1"/>
</dbReference>
<keyword evidence="17" id="KW-1185">Reference proteome</keyword>
<dbReference type="EMBL" id="JAWCUI010000074">
    <property type="protein sequence ID" value="KAL1889425.1"/>
    <property type="molecule type" value="Genomic_DNA"/>
</dbReference>
<dbReference type="Pfam" id="PF05773">
    <property type="entry name" value="RWD"/>
    <property type="match status" value="1"/>
</dbReference>
<reference evidence="16 17" key="1">
    <citation type="journal article" date="2024" name="IMA Fungus">
        <title>IMA Genome - F19 : A genome assembly and annotation guide to empower mycologists, including annotated draft genome sequences of Ceratocystis pirilliformis, Diaporthe australafricana, Fusarium ophioides, Paecilomyces lecythidis, and Sporothrix stenoceras.</title>
        <authorList>
            <person name="Aylward J."/>
            <person name="Wilson A.M."/>
            <person name="Visagie C.M."/>
            <person name="Spraker J."/>
            <person name="Barnes I."/>
            <person name="Buitendag C."/>
            <person name="Ceriani C."/>
            <person name="Del Mar Angel L."/>
            <person name="du Plessis D."/>
            <person name="Fuchs T."/>
            <person name="Gasser K."/>
            <person name="Kramer D."/>
            <person name="Li W."/>
            <person name="Munsamy K."/>
            <person name="Piso A."/>
            <person name="Price J.L."/>
            <person name="Sonnekus B."/>
            <person name="Thomas C."/>
            <person name="van der Nest A."/>
            <person name="van Dijk A."/>
            <person name="van Heerden A."/>
            <person name="van Vuuren N."/>
            <person name="Yilmaz N."/>
            <person name="Duong T.A."/>
            <person name="van der Merwe N.A."/>
            <person name="Wingfield M.J."/>
            <person name="Wingfield B.D."/>
        </authorList>
    </citation>
    <scope>NUCLEOTIDE SEQUENCE [LARGE SCALE GENOMIC DNA]</scope>
    <source>
        <strain evidence="16 17">CMW 5346</strain>
    </source>
</reference>
<dbReference type="InterPro" id="IPR001841">
    <property type="entry name" value="Znf_RING"/>
</dbReference>
<comment type="caution">
    <text evidence="16">The sequence shown here is derived from an EMBL/GenBank/DDBJ whole genome shotgun (WGS) entry which is preliminary data.</text>
</comment>
<evidence type="ECO:0000256" key="11">
    <source>
        <dbReference type="PROSITE-ProRule" id="PRU00175"/>
    </source>
</evidence>
<keyword evidence="4" id="KW-0808">Transferase</keyword>
<organism evidence="16 17">
    <name type="scientific">Sporothrix stenoceras</name>
    <dbReference type="NCBI Taxonomy" id="5173"/>
    <lineage>
        <taxon>Eukaryota</taxon>
        <taxon>Fungi</taxon>
        <taxon>Dikarya</taxon>
        <taxon>Ascomycota</taxon>
        <taxon>Pezizomycotina</taxon>
        <taxon>Sordariomycetes</taxon>
        <taxon>Sordariomycetidae</taxon>
        <taxon>Ophiostomatales</taxon>
        <taxon>Ophiostomataceae</taxon>
        <taxon>Sporothrix</taxon>
    </lineage>
</organism>
<evidence type="ECO:0000259" key="15">
    <source>
        <dbReference type="PROSITE" id="PS51873"/>
    </source>
</evidence>
<evidence type="ECO:0000313" key="17">
    <source>
        <dbReference type="Proteomes" id="UP001583186"/>
    </source>
</evidence>
<dbReference type="Pfam" id="PF01485">
    <property type="entry name" value="IBR"/>
    <property type="match status" value="1"/>
</dbReference>
<dbReference type="Gene3D" id="3.30.40.10">
    <property type="entry name" value="Zinc/RING finger domain, C3HC4 (zinc finger)"/>
    <property type="match status" value="1"/>
</dbReference>
<proteinExistence type="inferred from homology"/>
<sequence>MDFDDEDIDYGDLRAVEISTLKAIFPELAVNSKNKYAFSLEVPVNPAEVITVAFPATGIIENAIVSVPAVSGASSSAADSAAGAQPENQAIDTHELAYLPSLQLHITLPPAYPADEPPTVAVTAAPPWLPSTVLDRLADDCARLWEEMGHDQVVFSYVDHIQQAADDKVFGLVNKDGFLAVDTEHKVAILNYDVVAKQAAFAKETFNCGICLDPKKGAVCHRMQDCGHVFCRQCLQDFYSSAITEGDLASVRCLEPNCSKERSAAAQQAGKKNSKPKLVSVSPGELLQIPIDEALVKRYIDLKYKTALESDKNTVYCPRAWCNGAARSNKHKKPQGFSLHESDDEDDEGDQEAAAEEAADSEDTKGKKAAYSASEERLCICEDCRFAFCSRCLLSWHGAFVSCAPRNTGELAEEDKASLEYLALHTTPCPTCAAPAQKTMGCNHMICFRCNTHFCYLCSAWLDSSNPYRHFGEAPGGRRTGCFNRLWELQDGDEGGGDGQIFAFNGGAAIDINNLQHDHMSDDSEDWGSEDESEPDSDAEDGFEPGHGQPARGRGGQRGGPRVRGGGRVRGQNARQRGGARQGPAVPAGPRQVDVAREGPLVLRIAMEPAPAAAAAGPAAPAAPALINYNNNHHQNNNGVAQRGRGGVPAGRGRGGEGRIRGGGAVRGRGGAGRGRGQGRGGGGVVVGGGRQQDDDNELDPAMAAWVRNFVELALVDNEDDEF</sequence>
<dbReference type="SUPFAM" id="SSF57850">
    <property type="entry name" value="RING/U-box"/>
    <property type="match status" value="2"/>
</dbReference>
<dbReference type="InterPro" id="IPR013083">
    <property type="entry name" value="Znf_RING/FYVE/PHD"/>
</dbReference>
<feature type="compositionally biased region" description="Gly residues" evidence="12">
    <location>
        <begin position="644"/>
        <end position="653"/>
    </location>
</feature>
<keyword evidence="8" id="KW-0833">Ubl conjugation pathway</keyword>
<dbReference type="PROSITE" id="PS51873">
    <property type="entry name" value="TRIAD"/>
    <property type="match status" value="1"/>
</dbReference>
<evidence type="ECO:0000259" key="13">
    <source>
        <dbReference type="PROSITE" id="PS50089"/>
    </source>
</evidence>
<evidence type="ECO:0000256" key="9">
    <source>
        <dbReference type="ARBA" id="ARBA00022833"/>
    </source>
</evidence>
<comment type="catalytic activity">
    <reaction evidence="1">
        <text>[E2 ubiquitin-conjugating enzyme]-S-ubiquitinyl-L-cysteine + [acceptor protein]-L-lysine = [E2 ubiquitin-conjugating enzyme]-L-cysteine + [acceptor protein]-N(6)-ubiquitinyl-L-lysine.</text>
        <dbReference type="EC" id="2.3.2.31"/>
    </reaction>
</comment>
<evidence type="ECO:0000256" key="4">
    <source>
        <dbReference type="ARBA" id="ARBA00022679"/>
    </source>
</evidence>
<feature type="region of interest" description="Disordered" evidence="12">
    <location>
        <begin position="328"/>
        <end position="367"/>
    </location>
</feature>
<protein>
    <recommendedName>
        <fullName evidence="3">RBR-type E3 ubiquitin transferase</fullName>
        <ecNumber evidence="3">2.3.2.31</ecNumber>
    </recommendedName>
</protein>
<dbReference type="InterPro" id="IPR016135">
    <property type="entry name" value="UBQ-conjugating_enzyme/RWD"/>
</dbReference>
<name>A0ABR3YNI4_9PEZI</name>
<evidence type="ECO:0000259" key="14">
    <source>
        <dbReference type="PROSITE" id="PS50908"/>
    </source>
</evidence>
<dbReference type="PROSITE" id="PS50089">
    <property type="entry name" value="ZF_RING_2"/>
    <property type="match status" value="1"/>
</dbReference>
<feature type="compositionally biased region" description="Acidic residues" evidence="12">
    <location>
        <begin position="342"/>
        <end position="361"/>
    </location>
</feature>
<dbReference type="InterPro" id="IPR054694">
    <property type="entry name" value="Parkin-like_IBR"/>
</dbReference>
<feature type="compositionally biased region" description="Low complexity" evidence="12">
    <location>
        <begin position="570"/>
        <end position="586"/>
    </location>
</feature>
<evidence type="ECO:0000256" key="6">
    <source>
        <dbReference type="ARBA" id="ARBA00022737"/>
    </source>
</evidence>
<feature type="domain" description="RING-type" evidence="13">
    <location>
        <begin position="208"/>
        <end position="253"/>
    </location>
</feature>
<feature type="compositionally biased region" description="Gly residues" evidence="12">
    <location>
        <begin position="553"/>
        <end position="569"/>
    </location>
</feature>
<keyword evidence="5" id="KW-0479">Metal-binding</keyword>
<dbReference type="CDD" id="cd23134">
    <property type="entry name" value="RING-HC_ITT1-like"/>
    <property type="match status" value="1"/>
</dbReference>
<evidence type="ECO:0000256" key="1">
    <source>
        <dbReference type="ARBA" id="ARBA00001798"/>
    </source>
</evidence>
<evidence type="ECO:0000256" key="2">
    <source>
        <dbReference type="ARBA" id="ARBA00004906"/>
    </source>
</evidence>
<evidence type="ECO:0000256" key="8">
    <source>
        <dbReference type="ARBA" id="ARBA00022786"/>
    </source>
</evidence>
<evidence type="ECO:0000313" key="16">
    <source>
        <dbReference type="EMBL" id="KAL1889425.1"/>
    </source>
</evidence>
<evidence type="ECO:0000256" key="10">
    <source>
        <dbReference type="ARBA" id="ARBA00044508"/>
    </source>
</evidence>
<dbReference type="EC" id="2.3.2.31" evidence="3"/>
<dbReference type="PROSITE" id="PS50908">
    <property type="entry name" value="RWD"/>
    <property type="match status" value="1"/>
</dbReference>
<dbReference type="CDD" id="cd20354">
    <property type="entry name" value="Rcat_RBR_RNF14"/>
    <property type="match status" value="1"/>
</dbReference>
<evidence type="ECO:0000256" key="12">
    <source>
        <dbReference type="SAM" id="MobiDB-lite"/>
    </source>
</evidence>
<feature type="compositionally biased region" description="Gly residues" evidence="12">
    <location>
        <begin position="661"/>
        <end position="691"/>
    </location>
</feature>
<dbReference type="SMART" id="SM00647">
    <property type="entry name" value="IBR"/>
    <property type="match status" value="2"/>
</dbReference>
<keyword evidence="9" id="KW-0862">Zinc</keyword>
<feature type="compositionally biased region" description="Acidic residues" evidence="12">
    <location>
        <begin position="523"/>
        <end position="543"/>
    </location>
</feature>
<feature type="region of interest" description="Disordered" evidence="12">
    <location>
        <begin position="518"/>
        <end position="593"/>
    </location>
</feature>
<dbReference type="InterPro" id="IPR006575">
    <property type="entry name" value="RWD_dom"/>
</dbReference>
<dbReference type="Gene3D" id="3.10.110.10">
    <property type="entry name" value="Ubiquitin Conjugating Enzyme"/>
    <property type="match status" value="1"/>
</dbReference>
<dbReference type="InterPro" id="IPR047548">
    <property type="entry name" value="Rcat_RBR_RNF14"/>
</dbReference>